<feature type="compositionally biased region" description="Polar residues" evidence="6">
    <location>
        <begin position="193"/>
        <end position="216"/>
    </location>
</feature>
<reference evidence="9" key="2">
    <citation type="submission" date="2020-08" db="EMBL/GenBank/DDBJ databases">
        <title>Plant Genome Project.</title>
        <authorList>
            <person name="Zhang R.-G."/>
        </authorList>
    </citation>
    <scope>NUCLEOTIDE SEQUENCE</scope>
    <source>
        <strain evidence="9">Huo1</strain>
        <tissue evidence="9">Leaf</tissue>
    </source>
</reference>
<dbReference type="InterPro" id="IPR014978">
    <property type="entry name" value="Gln-Leu-Gln_QLQ"/>
</dbReference>
<dbReference type="GO" id="GO:0005634">
    <property type="term" value="C:nucleus"/>
    <property type="evidence" value="ECO:0007669"/>
    <property type="project" value="UniProtKB-SubCell"/>
</dbReference>
<comment type="domain">
    <text evidence="5">The QLQ domain and WRC domain may be involved in protein-protein interaction and DNA-binding, respectively.</text>
</comment>
<dbReference type="GO" id="GO:0006355">
    <property type="term" value="P:regulation of DNA-templated transcription"/>
    <property type="evidence" value="ECO:0007669"/>
    <property type="project" value="InterPro"/>
</dbReference>
<feature type="domain" description="QLQ" evidence="7">
    <location>
        <begin position="159"/>
        <end position="194"/>
    </location>
</feature>
<evidence type="ECO:0000256" key="1">
    <source>
        <dbReference type="ARBA" id="ARBA00004123"/>
    </source>
</evidence>
<evidence type="ECO:0000256" key="4">
    <source>
        <dbReference type="PROSITE-ProRule" id="PRU01002"/>
    </source>
</evidence>
<dbReference type="SMART" id="SM00951">
    <property type="entry name" value="QLQ"/>
    <property type="match status" value="1"/>
</dbReference>
<dbReference type="GO" id="GO:0099402">
    <property type="term" value="P:plant organ development"/>
    <property type="evidence" value="ECO:0007669"/>
    <property type="project" value="UniProtKB-ARBA"/>
</dbReference>
<comment type="caution">
    <text evidence="9">The sequence shown here is derived from an EMBL/GenBank/DDBJ whole genome shotgun (WGS) entry which is preliminary data.</text>
</comment>
<feature type="region of interest" description="Disordered" evidence="6">
    <location>
        <begin position="291"/>
        <end position="314"/>
    </location>
</feature>
<feature type="domain" description="WRC" evidence="8">
    <location>
        <begin position="217"/>
        <end position="261"/>
    </location>
</feature>
<dbReference type="AlphaFoldDB" id="A0A8X8WR29"/>
<evidence type="ECO:0000259" key="8">
    <source>
        <dbReference type="PROSITE" id="PS51667"/>
    </source>
</evidence>
<name>A0A8X8WR29_SALSN</name>
<feature type="short sequence motif" description="Bipartite nuclear localization signal" evidence="4">
    <location>
        <begin position="222"/>
        <end position="232"/>
    </location>
</feature>
<keyword evidence="10" id="KW-1185">Reference proteome</keyword>
<protein>
    <recommendedName>
        <fullName evidence="5">Growth-regulating factor</fullName>
    </recommendedName>
</protein>
<comment type="subcellular location">
    <subcellularLocation>
        <location evidence="1 4 5">Nucleus</location>
    </subcellularLocation>
</comment>
<gene>
    <name evidence="9" type="ORF">SASPL_140629</name>
</gene>
<feature type="region of interest" description="Disordered" evidence="6">
    <location>
        <begin position="413"/>
        <end position="432"/>
    </location>
</feature>
<keyword evidence="5" id="KW-0805">Transcription regulation</keyword>
<evidence type="ECO:0000256" key="5">
    <source>
        <dbReference type="RuleBase" id="RU367127"/>
    </source>
</evidence>
<feature type="region of interest" description="Disordered" evidence="6">
    <location>
        <begin position="244"/>
        <end position="277"/>
    </location>
</feature>
<accession>A0A8X8WR29</accession>
<dbReference type="GO" id="GO:0005524">
    <property type="term" value="F:ATP binding"/>
    <property type="evidence" value="ECO:0007669"/>
    <property type="project" value="UniProtKB-UniRule"/>
</dbReference>
<feature type="short sequence motif" description="Bipartite nuclear localization signal" evidence="4">
    <location>
        <begin position="250"/>
        <end position="257"/>
    </location>
</feature>
<reference evidence="9" key="1">
    <citation type="submission" date="2018-01" db="EMBL/GenBank/DDBJ databases">
        <authorList>
            <person name="Mao J.F."/>
        </authorList>
    </citation>
    <scope>NUCLEOTIDE SEQUENCE</scope>
    <source>
        <strain evidence="9">Huo1</strain>
        <tissue evidence="9">Leaf</tissue>
    </source>
</reference>
<proteinExistence type="inferred from homology"/>
<sequence>MGGMCNVTGADVGIIGWKMPKPQHKFPNGGTLITQIINISPPPHISYHTNTCPLPSFSLTSSSHFYRFFSLLMRNGDDRKSLSSSSPLDCEVGLGLKMQLPPYSCDSGGVGVGQFLNGSSNPPHFYDLSNGALLQRSLDNAAASRAYGGGMMPVCGKALFTSAQLQELERQKMIHKYIMASIPVPPQLLLSTSTPTPSQCNTSSGGVELRYSTNGSDPEPWRCKRTDGKKWRCSRDVAPEQKYCERHAHKNRPRSRKHVEISPHKPSALPSPRSTSQFPYDQSRCIEWLMRGGNSDPSKQQWEYNKNDNNNNNNNASVYHPQFSDESATAQTRLFIDAISSNKEEAEKKQWQPSLSLSMCDEKGDLGIGMMVKNQWVNPVSWMNSGGPLGEALCLGNASTTSNLTYPRSYGYSNSNTNSSSEDGSHALNFIG</sequence>
<evidence type="ECO:0000256" key="2">
    <source>
        <dbReference type="ARBA" id="ARBA00008122"/>
    </source>
</evidence>
<feature type="region of interest" description="Disordered" evidence="6">
    <location>
        <begin position="193"/>
        <end position="226"/>
    </location>
</feature>
<evidence type="ECO:0000256" key="6">
    <source>
        <dbReference type="SAM" id="MobiDB-lite"/>
    </source>
</evidence>
<evidence type="ECO:0000259" key="7">
    <source>
        <dbReference type="PROSITE" id="PS51666"/>
    </source>
</evidence>
<keyword evidence="5" id="KW-0804">Transcription</keyword>
<evidence type="ECO:0000256" key="3">
    <source>
        <dbReference type="ARBA" id="ARBA00023242"/>
    </source>
</evidence>
<comment type="similarity">
    <text evidence="2 5">Belongs to the GRF family.</text>
</comment>
<dbReference type="PANTHER" id="PTHR31602:SF3">
    <property type="entry name" value="GROWTH-REGULATING FACTOR 8"/>
    <property type="match status" value="1"/>
</dbReference>
<dbReference type="InterPro" id="IPR031137">
    <property type="entry name" value="GRF"/>
</dbReference>
<dbReference type="EMBL" id="PNBA02000015">
    <property type="protein sequence ID" value="KAG6399154.1"/>
    <property type="molecule type" value="Genomic_DNA"/>
</dbReference>
<evidence type="ECO:0000313" key="10">
    <source>
        <dbReference type="Proteomes" id="UP000298416"/>
    </source>
</evidence>
<keyword evidence="5" id="KW-0010">Activator</keyword>
<dbReference type="PROSITE" id="PS51667">
    <property type="entry name" value="WRC"/>
    <property type="match status" value="1"/>
</dbReference>
<evidence type="ECO:0000313" key="9">
    <source>
        <dbReference type="EMBL" id="KAG6399154.1"/>
    </source>
</evidence>
<dbReference type="PANTHER" id="PTHR31602">
    <property type="entry name" value="GROWTH-REGULATING FACTOR 5"/>
    <property type="match status" value="1"/>
</dbReference>
<organism evidence="9">
    <name type="scientific">Salvia splendens</name>
    <name type="common">Scarlet sage</name>
    <dbReference type="NCBI Taxonomy" id="180675"/>
    <lineage>
        <taxon>Eukaryota</taxon>
        <taxon>Viridiplantae</taxon>
        <taxon>Streptophyta</taxon>
        <taxon>Embryophyta</taxon>
        <taxon>Tracheophyta</taxon>
        <taxon>Spermatophyta</taxon>
        <taxon>Magnoliopsida</taxon>
        <taxon>eudicotyledons</taxon>
        <taxon>Gunneridae</taxon>
        <taxon>Pentapetalae</taxon>
        <taxon>asterids</taxon>
        <taxon>lamiids</taxon>
        <taxon>Lamiales</taxon>
        <taxon>Lamiaceae</taxon>
        <taxon>Nepetoideae</taxon>
        <taxon>Mentheae</taxon>
        <taxon>Salviinae</taxon>
        <taxon>Salvia</taxon>
        <taxon>Salvia subgen. Calosphace</taxon>
        <taxon>core Calosphace</taxon>
    </lineage>
</organism>
<dbReference type="GO" id="GO:0006351">
    <property type="term" value="P:DNA-templated transcription"/>
    <property type="evidence" value="ECO:0007669"/>
    <property type="project" value="UniProtKB-UniRule"/>
</dbReference>
<keyword evidence="3 4" id="KW-0539">Nucleus</keyword>
<dbReference type="InterPro" id="IPR014977">
    <property type="entry name" value="WRC_dom"/>
</dbReference>
<feature type="compositionally biased region" description="Polar residues" evidence="6">
    <location>
        <begin position="295"/>
        <end position="304"/>
    </location>
</feature>
<dbReference type="Proteomes" id="UP000298416">
    <property type="component" value="Unassembled WGS sequence"/>
</dbReference>
<feature type="compositionally biased region" description="Basic residues" evidence="6">
    <location>
        <begin position="247"/>
        <end position="257"/>
    </location>
</feature>
<comment type="function">
    <text evidence="5">Transcription activator.</text>
</comment>
<dbReference type="PROSITE" id="PS51666">
    <property type="entry name" value="QLQ"/>
    <property type="match status" value="1"/>
</dbReference>
<dbReference type="Pfam" id="PF08880">
    <property type="entry name" value="QLQ"/>
    <property type="match status" value="1"/>
</dbReference>
<dbReference type="Pfam" id="PF08879">
    <property type="entry name" value="WRC"/>
    <property type="match status" value="1"/>
</dbReference>